<sequence>MNGRPLPETLRNEYLACLARWPVPGEQLTVATRQGDTFVMACGNESAPPVVLLHGALANAASWMFDAAAWSEAFRVYVVDVIGEPGLSAPSHPRLDSDAWACWLDDVLDGLGLAHASFVGMSFGGWIALDYARRRPGRVSRLALLCPAGIGKQKAFLWKALPLLLLGSWGASRIRSMVMGPQPVDLPEDVSQLMTFLQRLRTSVKPRPMRIPRLSDDALRDMGMPVLAIAGDRDVLLDSRETMARISALVQRGTVHMVKAGYHYLPGQRGRIRAFLST</sequence>
<keyword evidence="2" id="KW-0378">Hydrolase</keyword>
<dbReference type="PANTHER" id="PTHR43798">
    <property type="entry name" value="MONOACYLGLYCEROL LIPASE"/>
    <property type="match status" value="1"/>
</dbReference>
<feature type="domain" description="AB hydrolase-1" evidence="1">
    <location>
        <begin position="50"/>
        <end position="265"/>
    </location>
</feature>
<evidence type="ECO:0000259" key="1">
    <source>
        <dbReference type="Pfam" id="PF12697"/>
    </source>
</evidence>
<dbReference type="EMBL" id="JAARLZ010000008">
    <property type="protein sequence ID" value="NII07830.1"/>
    <property type="molecule type" value="Genomic_DNA"/>
</dbReference>
<gene>
    <name evidence="2" type="ORF">HBF25_15710</name>
</gene>
<dbReference type="RefSeq" id="WP_166950011.1">
    <property type="nucleotide sequence ID" value="NZ_JAARLZ010000008.1"/>
</dbReference>
<comment type="caution">
    <text evidence="2">The sequence shown here is derived from an EMBL/GenBank/DDBJ whole genome shotgun (WGS) entry which is preliminary data.</text>
</comment>
<dbReference type="Pfam" id="PF12697">
    <property type="entry name" value="Abhydrolase_6"/>
    <property type="match status" value="1"/>
</dbReference>
<dbReference type="Gene3D" id="3.40.50.1820">
    <property type="entry name" value="alpha/beta hydrolase"/>
    <property type="match status" value="1"/>
</dbReference>
<dbReference type="PANTHER" id="PTHR43798:SF33">
    <property type="entry name" value="HYDROLASE, PUTATIVE (AFU_ORTHOLOGUE AFUA_2G14860)-RELATED"/>
    <property type="match status" value="1"/>
</dbReference>
<dbReference type="GO" id="GO:0016020">
    <property type="term" value="C:membrane"/>
    <property type="evidence" value="ECO:0007669"/>
    <property type="project" value="TreeGrafter"/>
</dbReference>
<dbReference type="InterPro" id="IPR050266">
    <property type="entry name" value="AB_hydrolase_sf"/>
</dbReference>
<dbReference type="InterPro" id="IPR000073">
    <property type="entry name" value="AB_hydrolase_1"/>
</dbReference>
<evidence type="ECO:0000313" key="2">
    <source>
        <dbReference type="EMBL" id="NII07830.1"/>
    </source>
</evidence>
<dbReference type="AlphaFoldDB" id="A0A7X5UC81"/>
<dbReference type="PRINTS" id="PR00111">
    <property type="entry name" value="ABHYDROLASE"/>
</dbReference>
<dbReference type="Proteomes" id="UP000490980">
    <property type="component" value="Unassembled WGS sequence"/>
</dbReference>
<dbReference type="SUPFAM" id="SSF53474">
    <property type="entry name" value="alpha/beta-Hydrolases"/>
    <property type="match status" value="1"/>
</dbReference>
<organism evidence="2 3">
    <name type="scientific">Luteibacter anthropi</name>
    <dbReference type="NCBI Taxonomy" id="564369"/>
    <lineage>
        <taxon>Bacteria</taxon>
        <taxon>Pseudomonadati</taxon>
        <taxon>Pseudomonadota</taxon>
        <taxon>Gammaproteobacteria</taxon>
        <taxon>Lysobacterales</taxon>
        <taxon>Rhodanobacteraceae</taxon>
        <taxon>Luteibacter</taxon>
    </lineage>
</organism>
<proteinExistence type="predicted"/>
<keyword evidence="3" id="KW-1185">Reference proteome</keyword>
<protein>
    <submittedName>
        <fullName evidence="2">Alpha/beta fold hydrolase</fullName>
    </submittedName>
</protein>
<accession>A0A7X5UC81</accession>
<name>A0A7X5UC81_9GAMM</name>
<dbReference type="InterPro" id="IPR029058">
    <property type="entry name" value="AB_hydrolase_fold"/>
</dbReference>
<dbReference type="GO" id="GO:0016787">
    <property type="term" value="F:hydrolase activity"/>
    <property type="evidence" value="ECO:0007669"/>
    <property type="project" value="UniProtKB-KW"/>
</dbReference>
<reference evidence="2 3" key="1">
    <citation type="submission" date="2020-03" db="EMBL/GenBank/DDBJ databases">
        <authorList>
            <person name="Lai Q."/>
        </authorList>
    </citation>
    <scope>NUCLEOTIDE SEQUENCE [LARGE SCALE GENOMIC DNA]</scope>
    <source>
        <strain evidence="2 3">CCUG 25036</strain>
    </source>
</reference>
<evidence type="ECO:0000313" key="3">
    <source>
        <dbReference type="Proteomes" id="UP000490980"/>
    </source>
</evidence>